<dbReference type="RefSeq" id="WP_151656683.1">
    <property type="nucleotide sequence ID" value="NZ_WBVP01000029.1"/>
</dbReference>
<dbReference type="EMBL" id="WBVP01000029">
    <property type="protein sequence ID" value="KAB2823237.1"/>
    <property type="molecule type" value="Genomic_DNA"/>
</dbReference>
<proteinExistence type="predicted"/>
<organism evidence="1 2">
    <name type="scientific">Aliivibrio finisterrensis</name>
    <dbReference type="NCBI Taxonomy" id="511998"/>
    <lineage>
        <taxon>Bacteria</taxon>
        <taxon>Pseudomonadati</taxon>
        <taxon>Pseudomonadota</taxon>
        <taxon>Gammaproteobacteria</taxon>
        <taxon>Vibrionales</taxon>
        <taxon>Vibrionaceae</taxon>
        <taxon>Aliivibrio</taxon>
    </lineage>
</organism>
<evidence type="ECO:0000313" key="1">
    <source>
        <dbReference type="EMBL" id="KAB2823237.1"/>
    </source>
</evidence>
<evidence type="ECO:0000313" key="2">
    <source>
        <dbReference type="Proteomes" id="UP000434870"/>
    </source>
</evidence>
<gene>
    <name evidence="1" type="ORF">F8B77_16485</name>
</gene>
<reference evidence="1 2" key="1">
    <citation type="submission" date="2019-09" db="EMBL/GenBank/DDBJ databases">
        <title>Genome of Aliivibrio finisterrensis LMG 23869 (type strain).</title>
        <authorList>
            <person name="Bowman J.P."/>
        </authorList>
    </citation>
    <scope>NUCLEOTIDE SEQUENCE [LARGE SCALE GENOMIC DNA]</scope>
    <source>
        <strain evidence="1 2">LMG 23869</strain>
    </source>
</reference>
<dbReference type="AlphaFoldDB" id="A0A6N6RP22"/>
<accession>A0A6N6RP22</accession>
<sequence>MEKVIYISIGKTAWFAYIYLKLQLKVLNYFNPTGQVLDREYVSQFDRLNIRYLEFKSGTKFEYDL</sequence>
<dbReference type="Proteomes" id="UP000434870">
    <property type="component" value="Unassembled WGS sequence"/>
</dbReference>
<comment type="caution">
    <text evidence="1">The sequence shown here is derived from an EMBL/GenBank/DDBJ whole genome shotgun (WGS) entry which is preliminary data.</text>
</comment>
<name>A0A6N6RP22_9GAMM</name>
<protein>
    <submittedName>
        <fullName evidence="1">Uncharacterized protein</fullName>
    </submittedName>
</protein>